<evidence type="ECO:0000256" key="11">
    <source>
        <dbReference type="SAM" id="MobiDB-lite"/>
    </source>
</evidence>
<keyword evidence="9" id="KW-0325">Glycoprotein</keyword>
<protein>
    <recommendedName>
        <fullName evidence="14">Transmembrane protein 214-A</fullName>
    </recommendedName>
</protein>
<evidence type="ECO:0000313" key="12">
    <source>
        <dbReference type="EMBL" id="CAH2042089.1"/>
    </source>
</evidence>
<feature type="compositionally biased region" description="Basic and acidic residues" evidence="11">
    <location>
        <begin position="56"/>
        <end position="85"/>
    </location>
</feature>
<evidence type="ECO:0008006" key="14">
    <source>
        <dbReference type="Google" id="ProtNLM"/>
    </source>
</evidence>
<name>A0ABN8HYF9_9NEOP</name>
<comment type="function">
    <text evidence="10">Critical mediator, in cooperation with CASP4, of endoplasmic reticulum-stress induced apoptosis. Required or the activation of CASP4 following endoplasmic reticulum stress.</text>
</comment>
<feature type="region of interest" description="Disordered" evidence="11">
    <location>
        <begin position="1"/>
        <end position="95"/>
    </location>
</feature>
<keyword evidence="8" id="KW-0472">Membrane</keyword>
<organism evidence="12 13">
    <name type="scientific">Iphiclides podalirius</name>
    <name type="common">scarce swallowtail</name>
    <dbReference type="NCBI Taxonomy" id="110791"/>
    <lineage>
        <taxon>Eukaryota</taxon>
        <taxon>Metazoa</taxon>
        <taxon>Ecdysozoa</taxon>
        <taxon>Arthropoda</taxon>
        <taxon>Hexapoda</taxon>
        <taxon>Insecta</taxon>
        <taxon>Pterygota</taxon>
        <taxon>Neoptera</taxon>
        <taxon>Endopterygota</taxon>
        <taxon>Lepidoptera</taxon>
        <taxon>Glossata</taxon>
        <taxon>Ditrysia</taxon>
        <taxon>Papilionoidea</taxon>
        <taxon>Papilionidae</taxon>
        <taxon>Papilioninae</taxon>
        <taxon>Iphiclides</taxon>
    </lineage>
</organism>
<dbReference type="InterPro" id="IPR019308">
    <property type="entry name" value="TMEM214"/>
</dbReference>
<evidence type="ECO:0000256" key="4">
    <source>
        <dbReference type="ARBA" id="ARBA00022692"/>
    </source>
</evidence>
<evidence type="ECO:0000313" key="13">
    <source>
        <dbReference type="Proteomes" id="UP000837857"/>
    </source>
</evidence>
<comment type="subcellular location">
    <subcellularLocation>
        <location evidence="1">Endoplasmic reticulum membrane</location>
        <topology evidence="1">Multi-pass membrane protein</topology>
    </subcellularLocation>
</comment>
<dbReference type="Pfam" id="PF10151">
    <property type="entry name" value="TMEM214"/>
    <property type="match status" value="1"/>
</dbReference>
<keyword evidence="13" id="KW-1185">Reference proteome</keyword>
<evidence type="ECO:0000256" key="1">
    <source>
        <dbReference type="ARBA" id="ARBA00004477"/>
    </source>
</evidence>
<dbReference type="EMBL" id="OW152826">
    <property type="protein sequence ID" value="CAH2042089.1"/>
    <property type="molecule type" value="Genomic_DNA"/>
</dbReference>
<evidence type="ECO:0000256" key="2">
    <source>
        <dbReference type="ARBA" id="ARBA00007984"/>
    </source>
</evidence>
<keyword evidence="4" id="KW-0812">Transmembrane</keyword>
<dbReference type="Proteomes" id="UP000837857">
    <property type="component" value="Chromosome 14"/>
</dbReference>
<evidence type="ECO:0000256" key="10">
    <source>
        <dbReference type="ARBA" id="ARBA00024938"/>
    </source>
</evidence>
<dbReference type="PANTHER" id="PTHR13448:SF0">
    <property type="entry name" value="TRANSMEMBRANE PROTEIN 214"/>
    <property type="match status" value="1"/>
</dbReference>
<keyword evidence="6" id="KW-0256">Endoplasmic reticulum</keyword>
<proteinExistence type="inferred from homology"/>
<sequence length="666" mass="75732">MSSGQWEVVGKSKKSQNGKVKNAKDEEKKGPKNLLKLEDIVPHSQIKSFYAGMEIDDTKKPPKDKKKEGEKKAKKQQDKKNEASKPKPPKTIEGALEAIDPAELTNIITTNKIRFSNAPLVWLKEIASFLNSKIQIDVDDPTFSNYPSRYPLCVIPAEIKNSLKNVLHDAGKANNQLFFDVTLTALANDMSRGLSVNGHRLLLQMLALIYPEFCIASIAKSVSLRNSYQNRPPIGLSLLWVYGQGGLEDFAVGIKVWQELFLPIIELKNYTRYVISYLSKLLHRHGKMDNTKISQEQLLAMFDMINNKKNSLSKEMATELINQLSKYKDLFFKKSGNKLQVTFNQLMKKLPNQYLSGPTLDPYNRVLVESLVDCLGQDDSCNATWRQLFIKCTKQSATLLDFIDSNWAEVSPKLKLRSLKMTVIQYKEISKDALKGKKKDETVVKADKICQDILDRMTSTRRFPWLWASFVVLLSIASLVAYDVSRSGGNFPKSKTGRLMKDLGILEHSQKAWQKTLSTSARGYIWLETNTPIYYAQAVDFCKPYSQLSKDVFIVTVKKAGVLYDNVKEYAAEKTPVVIATIEQYAPGLIENIQVYTSSAFGTLKKYMTDYYTFTAEYLKTKVFIGEWAPEILQNKTQVALNATKFHVSSYFHWLREQVHVYSEIP</sequence>
<comment type="similarity">
    <text evidence="2">Belongs to the TMEM214 family.</text>
</comment>
<evidence type="ECO:0000256" key="7">
    <source>
        <dbReference type="ARBA" id="ARBA00022989"/>
    </source>
</evidence>
<evidence type="ECO:0000256" key="6">
    <source>
        <dbReference type="ARBA" id="ARBA00022824"/>
    </source>
</evidence>
<feature type="compositionally biased region" description="Basic and acidic residues" evidence="11">
    <location>
        <begin position="22"/>
        <end position="41"/>
    </location>
</feature>
<reference evidence="12" key="1">
    <citation type="submission" date="2022-03" db="EMBL/GenBank/DDBJ databases">
        <authorList>
            <person name="Martin H S."/>
        </authorList>
    </citation>
    <scope>NUCLEOTIDE SEQUENCE</scope>
</reference>
<accession>A0ABN8HYF9</accession>
<keyword evidence="5" id="KW-0053">Apoptosis</keyword>
<gene>
    <name evidence="12" type="ORF">IPOD504_LOCUS3576</name>
</gene>
<evidence type="ECO:0000256" key="5">
    <source>
        <dbReference type="ARBA" id="ARBA00022703"/>
    </source>
</evidence>
<comment type="subunit">
    <text evidence="3">Constitutively interacts with CASP4; required for the localization of procaspase 4 to the ER.</text>
</comment>
<evidence type="ECO:0000256" key="9">
    <source>
        <dbReference type="ARBA" id="ARBA00023180"/>
    </source>
</evidence>
<evidence type="ECO:0000256" key="3">
    <source>
        <dbReference type="ARBA" id="ARBA00011720"/>
    </source>
</evidence>
<feature type="non-terminal residue" evidence="12">
    <location>
        <position position="1"/>
    </location>
</feature>
<evidence type="ECO:0000256" key="8">
    <source>
        <dbReference type="ARBA" id="ARBA00023136"/>
    </source>
</evidence>
<dbReference type="PANTHER" id="PTHR13448">
    <property type="entry name" value="TRANSMEMBRANE PROTEIN 214"/>
    <property type="match status" value="1"/>
</dbReference>
<keyword evidence="7" id="KW-1133">Transmembrane helix</keyword>